<gene>
    <name evidence="2" type="ORF">K3136_02320</name>
</gene>
<evidence type="ECO:0000256" key="1">
    <source>
        <dbReference type="SAM" id="Coils"/>
    </source>
</evidence>
<evidence type="ECO:0008006" key="4">
    <source>
        <dbReference type="Google" id="ProtNLM"/>
    </source>
</evidence>
<keyword evidence="3" id="KW-1185">Reference proteome</keyword>
<sequence length="484" mass="52564">MVSAIFVGPTAAFAQDQTAEAATEALEQAKAARAEALQALQKADEALARAERMLAASTDGTTPTAVPTPDSISETIDKALCFDASCDSDETLSAFAKDQLGLARIADYKNSAELGFFIQGGKEGQYASLGPVFVNRALIRIDGEQYRSRVDRFGIKGFASIAEDNSITLGSWSAGDGLSGNSDWALGLDWRRSWMAPRQLKDGRDRLAKMLETISRDCAVGLGKPYTPSLHSDSDCREWIADDKDRQNKYFGKYVAQFWGIGDDGKEQIPEFYLGAQGKYGFLRESFYALRDPAGTGVTILPALPTDLNNNALTKESFNPAEFKLYAGHALVTFDDNGWDLGIAGSLGWQRSVRYPKDAEDVSVCYEDTNVENPTFGFSKCKKINLAAPYETDGVLIGAGFNVRPPRTLVGRPYMGLFGSYDTAVDQWTASLPIAFAIDGDGTLKAGLKITYTSDGETFYGENIPAKGNIGVFLEHDLTFPFVP</sequence>
<organism evidence="2 3">
    <name type="scientific">Qipengyuania gelatinilytica</name>
    <dbReference type="NCBI Taxonomy" id="2867231"/>
    <lineage>
        <taxon>Bacteria</taxon>
        <taxon>Pseudomonadati</taxon>
        <taxon>Pseudomonadota</taxon>
        <taxon>Alphaproteobacteria</taxon>
        <taxon>Sphingomonadales</taxon>
        <taxon>Erythrobacteraceae</taxon>
        <taxon>Qipengyuania</taxon>
    </lineage>
</organism>
<dbReference type="RefSeq" id="WP_221431323.1">
    <property type="nucleotide sequence ID" value="NZ_CP081294.1"/>
</dbReference>
<reference evidence="2 3" key="1">
    <citation type="submission" date="2021-08" db="EMBL/GenBank/DDBJ databases">
        <title>Comparative Genomics Analysis of the Genus Qipengyuania Reveals Extensive Genetic Diversity and Metabolic Versatility, Including the Description of Fifteen Novel Species.</title>
        <authorList>
            <person name="Liu Y."/>
        </authorList>
    </citation>
    <scope>NUCLEOTIDE SEQUENCE [LARGE SCALE GENOMIC DNA]</scope>
    <source>
        <strain evidence="2 3">1NDH1</strain>
    </source>
</reference>
<dbReference type="EMBL" id="CP081294">
    <property type="protein sequence ID" value="QZD95584.1"/>
    <property type="molecule type" value="Genomic_DNA"/>
</dbReference>
<keyword evidence="1" id="KW-0175">Coiled coil</keyword>
<dbReference type="Proteomes" id="UP000824321">
    <property type="component" value="Chromosome"/>
</dbReference>
<evidence type="ECO:0000313" key="3">
    <source>
        <dbReference type="Proteomes" id="UP000824321"/>
    </source>
</evidence>
<proteinExistence type="predicted"/>
<accession>A0ABX9A5J3</accession>
<feature type="coiled-coil region" evidence="1">
    <location>
        <begin position="19"/>
        <end position="53"/>
    </location>
</feature>
<evidence type="ECO:0000313" key="2">
    <source>
        <dbReference type="EMBL" id="QZD95584.1"/>
    </source>
</evidence>
<protein>
    <recommendedName>
        <fullName evidence="4">Carbohydrate porin</fullName>
    </recommendedName>
</protein>
<name>A0ABX9A5J3_9SPHN</name>